<proteinExistence type="predicted"/>
<dbReference type="RefSeq" id="WP_088647506.1">
    <property type="nucleotide sequence ID" value="NZ_MZMV01000098.1"/>
</dbReference>
<accession>A0A246RA26</accession>
<dbReference type="EMBL" id="MZMV01000098">
    <property type="protein sequence ID" value="OWU97511.1"/>
    <property type="molecule type" value="Genomic_DNA"/>
</dbReference>
<feature type="compositionally biased region" description="Low complexity" evidence="1">
    <location>
        <begin position="13"/>
        <end position="23"/>
    </location>
</feature>
<keyword evidence="2" id="KW-1133">Transmembrane helix</keyword>
<name>A0A246RA26_9ACTN</name>
<keyword evidence="4" id="KW-1185">Reference proteome</keyword>
<protein>
    <submittedName>
        <fullName evidence="3">Uncharacterized protein</fullName>
    </submittedName>
</protein>
<dbReference type="Proteomes" id="UP000197174">
    <property type="component" value="Unassembled WGS sequence"/>
</dbReference>
<dbReference type="OrthoDB" id="3399934at2"/>
<evidence type="ECO:0000256" key="2">
    <source>
        <dbReference type="SAM" id="Phobius"/>
    </source>
</evidence>
<comment type="caution">
    <text evidence="3">The sequence shown here is derived from an EMBL/GenBank/DDBJ whole genome shotgun (WGS) entry which is preliminary data.</text>
</comment>
<sequence>MSAEDAVIDLDAPRPGSLGPAGARARRSARPRFVLGLVAAFVAGLVLGGWGVDRSQEARARQERESAVSLVAMPAAMGGSGVNSGGRARLEGSLAVVNAGPSPVTVRSVQADSPTVVVRDLGRTRLIRPGGTGGIDVVVQFRCGEAPTVEPLSVRFSVETADGQVREVRYPIVIVGSLWLDPISTMCDLR</sequence>
<keyword evidence="2" id="KW-0472">Membrane</keyword>
<keyword evidence="2" id="KW-0812">Transmembrane</keyword>
<dbReference type="AlphaFoldDB" id="A0A246RA26"/>
<evidence type="ECO:0000313" key="3">
    <source>
        <dbReference type="EMBL" id="OWU97511.1"/>
    </source>
</evidence>
<organism evidence="3 4">
    <name type="scientific">Micromonospora wenchangensis</name>
    <dbReference type="NCBI Taxonomy" id="1185415"/>
    <lineage>
        <taxon>Bacteria</taxon>
        <taxon>Bacillati</taxon>
        <taxon>Actinomycetota</taxon>
        <taxon>Actinomycetes</taxon>
        <taxon>Micromonosporales</taxon>
        <taxon>Micromonosporaceae</taxon>
        <taxon>Micromonospora</taxon>
    </lineage>
</organism>
<gene>
    <name evidence="3" type="ORF">B5D80_31255</name>
</gene>
<feature type="transmembrane region" description="Helical" evidence="2">
    <location>
        <begin position="33"/>
        <end position="52"/>
    </location>
</feature>
<evidence type="ECO:0000256" key="1">
    <source>
        <dbReference type="SAM" id="MobiDB-lite"/>
    </source>
</evidence>
<evidence type="ECO:0000313" key="4">
    <source>
        <dbReference type="Proteomes" id="UP000197174"/>
    </source>
</evidence>
<reference evidence="3 4" key="1">
    <citation type="submission" date="2017-03" db="EMBL/GenBank/DDBJ databases">
        <title>Whole genome sequence of Micromonospora wenchangensis, isolated from mangrove soil.</title>
        <authorList>
            <person name="Yang H."/>
        </authorList>
    </citation>
    <scope>NUCLEOTIDE SEQUENCE [LARGE SCALE GENOMIC DNA]</scope>
    <source>
        <strain evidence="3 4">CCTCC AA 2012002</strain>
    </source>
</reference>
<feature type="region of interest" description="Disordered" evidence="1">
    <location>
        <begin position="1"/>
        <end position="25"/>
    </location>
</feature>